<organism evidence="1 2">
    <name type="scientific">Laspinema olomoucense D3b</name>
    <dbReference type="NCBI Taxonomy" id="2953688"/>
    <lineage>
        <taxon>Bacteria</taxon>
        <taxon>Bacillati</taxon>
        <taxon>Cyanobacteriota</taxon>
        <taxon>Cyanophyceae</taxon>
        <taxon>Oscillatoriophycideae</taxon>
        <taxon>Oscillatoriales</taxon>
        <taxon>Laspinemataceae</taxon>
        <taxon>Laspinema</taxon>
        <taxon>Laspinema olomoucense</taxon>
    </lineage>
</organism>
<evidence type="ECO:0008006" key="3">
    <source>
        <dbReference type="Google" id="ProtNLM"/>
    </source>
</evidence>
<dbReference type="RefSeq" id="WP_261234509.1">
    <property type="nucleotide sequence ID" value="NZ_JAMXFA010000003.1"/>
</dbReference>
<evidence type="ECO:0000313" key="1">
    <source>
        <dbReference type="EMBL" id="MCT7976755.1"/>
    </source>
</evidence>
<comment type="caution">
    <text evidence="1">The sequence shown here is derived from an EMBL/GenBank/DDBJ whole genome shotgun (WGS) entry which is preliminary data.</text>
</comment>
<reference evidence="1 2" key="1">
    <citation type="journal article" date="2022" name="Front. Microbiol.">
        <title>High genomic differentiation and limited gene flow indicate recent cryptic speciation within the genus Laspinema (cyanobacteria).</title>
        <authorList>
            <person name="Stanojkovic A."/>
            <person name="Skoupy S."/>
            <person name="Skaloud P."/>
            <person name="Dvorak P."/>
        </authorList>
    </citation>
    <scope>NUCLEOTIDE SEQUENCE [LARGE SCALE GENOMIC DNA]</scope>
    <source>
        <strain evidence="1 2">D3b</strain>
    </source>
</reference>
<gene>
    <name evidence="1" type="ORF">NG792_03310</name>
</gene>
<dbReference type="EMBL" id="JAMXFA010000003">
    <property type="protein sequence ID" value="MCT7976755.1"/>
    <property type="molecule type" value="Genomic_DNA"/>
</dbReference>
<keyword evidence="2" id="KW-1185">Reference proteome</keyword>
<evidence type="ECO:0000313" key="2">
    <source>
        <dbReference type="Proteomes" id="UP001525961"/>
    </source>
</evidence>
<proteinExistence type="predicted"/>
<name>A0ABT2N4Q7_9CYAN</name>
<accession>A0ABT2N4Q7</accession>
<sequence length="333" mass="37779">MTRFIYDQFTKQYIQELLKQLGQTETSKTMASERREIDIFFTPNPENIADASHLGLLGRLATTPAVFEPFSNPVKPREIRSCLLKLLDLNAEFERQAIREKRRLTPAESPRLWMMTPTASAAILADFGATLDLENWMSGVYFLPKGLQSAIIVLHQLPPTPETLWLRILGTGKVQKQALQELYQLPADNPTRETTLELLYNLRELLEARQNLAPEERELIMELSPLYLQRLQTVKEEGIQQGVQQGIQQGVQQGIQQGVQQGVQQGIQQGIQQGVQQGQRRLVESMLQVKFGAVDAELASIIEALIEIPPLEQAQVILQLSREELLARFSRNF</sequence>
<protein>
    <recommendedName>
        <fullName evidence="3">Flagellar assembly protein H</fullName>
    </recommendedName>
</protein>
<dbReference type="Proteomes" id="UP001525961">
    <property type="component" value="Unassembled WGS sequence"/>
</dbReference>